<comment type="caution">
    <text evidence="1">The sequence shown here is derived from an EMBL/GenBank/DDBJ whole genome shotgun (WGS) entry which is preliminary data.</text>
</comment>
<organism evidence="1 2">
    <name type="scientific">Allohahella marinimesophila</name>
    <dbReference type="NCBI Taxonomy" id="1054972"/>
    <lineage>
        <taxon>Bacteria</taxon>
        <taxon>Pseudomonadati</taxon>
        <taxon>Pseudomonadota</taxon>
        <taxon>Gammaproteobacteria</taxon>
        <taxon>Oceanospirillales</taxon>
        <taxon>Hahellaceae</taxon>
        <taxon>Allohahella</taxon>
    </lineage>
</organism>
<keyword evidence="2" id="KW-1185">Reference proteome</keyword>
<dbReference type="Proteomes" id="UP001501337">
    <property type="component" value="Unassembled WGS sequence"/>
</dbReference>
<proteinExistence type="predicted"/>
<accession>A0ABP7PJ44</accession>
<evidence type="ECO:0000313" key="1">
    <source>
        <dbReference type="EMBL" id="GAA3966537.1"/>
    </source>
</evidence>
<sequence>MDGDGVSDFGRTDDGRDIEVAERCRVGADTNGFVGEPDVHQVAVNLRMDRYGLNAEFLAGPKYSKCNFTAVRDKHFFDFS</sequence>
<reference evidence="2" key="1">
    <citation type="journal article" date="2019" name="Int. J. Syst. Evol. Microbiol.">
        <title>The Global Catalogue of Microorganisms (GCM) 10K type strain sequencing project: providing services to taxonomists for standard genome sequencing and annotation.</title>
        <authorList>
            <consortium name="The Broad Institute Genomics Platform"/>
            <consortium name="The Broad Institute Genome Sequencing Center for Infectious Disease"/>
            <person name="Wu L."/>
            <person name="Ma J."/>
        </authorList>
    </citation>
    <scope>NUCLEOTIDE SEQUENCE [LARGE SCALE GENOMIC DNA]</scope>
    <source>
        <strain evidence="2">JCM 17555</strain>
    </source>
</reference>
<gene>
    <name evidence="1" type="ORF">GCM10022278_25510</name>
</gene>
<evidence type="ECO:0000313" key="2">
    <source>
        <dbReference type="Proteomes" id="UP001501337"/>
    </source>
</evidence>
<protein>
    <submittedName>
        <fullName evidence="1">Uncharacterized protein</fullName>
    </submittedName>
</protein>
<dbReference type="EMBL" id="BAABBO010000011">
    <property type="protein sequence ID" value="GAA3966537.1"/>
    <property type="molecule type" value="Genomic_DNA"/>
</dbReference>
<name>A0ABP7PJ44_9GAMM</name>